<reference evidence="4" key="1">
    <citation type="submission" date="2018-05" db="EMBL/GenBank/DDBJ databases">
        <authorList>
            <person name="Lanie J.A."/>
            <person name="Ng W.-L."/>
            <person name="Kazmierczak K.M."/>
            <person name="Andrzejewski T.M."/>
            <person name="Davidsen T.M."/>
            <person name="Wayne K.J."/>
            <person name="Tettelin H."/>
            <person name="Glass J.I."/>
            <person name="Rusch D."/>
            <person name="Podicherti R."/>
            <person name="Tsui H.-C.T."/>
            <person name="Winkler M.E."/>
        </authorList>
    </citation>
    <scope>NUCLEOTIDE SEQUENCE</scope>
</reference>
<evidence type="ECO:0000259" key="3">
    <source>
        <dbReference type="PROSITE" id="PS51352"/>
    </source>
</evidence>
<feature type="non-terminal residue" evidence="4">
    <location>
        <position position="135"/>
    </location>
</feature>
<dbReference type="InterPro" id="IPR050553">
    <property type="entry name" value="Thioredoxin_ResA/DsbE_sf"/>
</dbReference>
<protein>
    <recommendedName>
        <fullName evidence="3">Thioredoxin domain-containing protein</fullName>
    </recommendedName>
</protein>
<dbReference type="Gene3D" id="3.40.30.10">
    <property type="entry name" value="Glutaredoxin"/>
    <property type="match status" value="1"/>
</dbReference>
<evidence type="ECO:0000313" key="4">
    <source>
        <dbReference type="EMBL" id="SVC92824.1"/>
    </source>
</evidence>
<dbReference type="CDD" id="cd02966">
    <property type="entry name" value="TlpA_like_family"/>
    <property type="match status" value="1"/>
</dbReference>
<sequence>MKKLLILLLLFSFGFSKELKVGDVAPSWALMYAPGKFEMLRTWSEEEGKMLRRPASQPYRHTVVMSFFATWCAPCMLELPILEKLYNKYKGERIKFFLVDITEGTRTMAGYEDSPKAGPFLKKKGVTMPILFDTR</sequence>
<comment type="subcellular location">
    <subcellularLocation>
        <location evidence="1">Cell envelope</location>
    </subcellularLocation>
</comment>
<dbReference type="SUPFAM" id="SSF52833">
    <property type="entry name" value="Thioredoxin-like"/>
    <property type="match status" value="1"/>
</dbReference>
<dbReference type="PANTHER" id="PTHR42852">
    <property type="entry name" value="THIOL:DISULFIDE INTERCHANGE PROTEIN DSBE"/>
    <property type="match status" value="1"/>
</dbReference>
<dbReference type="PROSITE" id="PS00194">
    <property type="entry name" value="THIOREDOXIN_1"/>
    <property type="match status" value="1"/>
</dbReference>
<dbReference type="InterPro" id="IPR036249">
    <property type="entry name" value="Thioredoxin-like_sf"/>
</dbReference>
<gene>
    <name evidence="4" type="ORF">METZ01_LOCUS345678</name>
</gene>
<evidence type="ECO:0000256" key="2">
    <source>
        <dbReference type="ARBA" id="ARBA00022748"/>
    </source>
</evidence>
<dbReference type="InterPro" id="IPR013766">
    <property type="entry name" value="Thioredoxin_domain"/>
</dbReference>
<name>A0A382R511_9ZZZZ</name>
<dbReference type="InterPro" id="IPR013740">
    <property type="entry name" value="Redoxin"/>
</dbReference>
<accession>A0A382R511</accession>
<evidence type="ECO:0000256" key="1">
    <source>
        <dbReference type="ARBA" id="ARBA00004196"/>
    </source>
</evidence>
<keyword evidence="2" id="KW-0201">Cytochrome c-type biogenesis</keyword>
<dbReference type="AlphaFoldDB" id="A0A382R511"/>
<feature type="domain" description="Thioredoxin" evidence="3">
    <location>
        <begin position="19"/>
        <end position="135"/>
    </location>
</feature>
<dbReference type="Pfam" id="PF08534">
    <property type="entry name" value="Redoxin"/>
    <property type="match status" value="1"/>
</dbReference>
<dbReference type="InterPro" id="IPR017937">
    <property type="entry name" value="Thioredoxin_CS"/>
</dbReference>
<dbReference type="EMBL" id="UINC01119185">
    <property type="protein sequence ID" value="SVC92824.1"/>
    <property type="molecule type" value="Genomic_DNA"/>
</dbReference>
<dbReference type="PROSITE" id="PS51352">
    <property type="entry name" value="THIOREDOXIN_2"/>
    <property type="match status" value="1"/>
</dbReference>
<organism evidence="4">
    <name type="scientific">marine metagenome</name>
    <dbReference type="NCBI Taxonomy" id="408172"/>
    <lineage>
        <taxon>unclassified sequences</taxon>
        <taxon>metagenomes</taxon>
        <taxon>ecological metagenomes</taxon>
    </lineage>
</organism>
<dbReference type="PANTHER" id="PTHR42852:SF13">
    <property type="entry name" value="PROTEIN DIPZ"/>
    <property type="match status" value="1"/>
</dbReference>
<proteinExistence type="predicted"/>